<feature type="domain" description="2Fe-2S ferredoxin-type" evidence="1">
    <location>
        <begin position="31"/>
        <end position="87"/>
    </location>
</feature>
<sequence length="96" mass="11306">MNFMTFNCKIFFFQKKYLNIQFAHNNRTYRSLLEALEMHHIPSLNYQCRSGYCGSCRALLIKGKVQYCIEPLGYIHSNEILICCCVPIEHIILKLL</sequence>
<organism evidence="3 4">
    <name type="scientific">Candidatus Blochmanniella camponoti</name>
    <dbReference type="NCBI Taxonomy" id="108080"/>
    <lineage>
        <taxon>Bacteria</taxon>
        <taxon>Pseudomonadati</taxon>
        <taxon>Pseudomonadota</taxon>
        <taxon>Gammaproteobacteria</taxon>
        <taxon>Enterobacterales</taxon>
        <taxon>Enterobacteriaceae</taxon>
        <taxon>ant endosymbionts</taxon>
        <taxon>Candidatus Blochmanniella</taxon>
    </lineage>
</organism>
<dbReference type="CDD" id="cd00207">
    <property type="entry name" value="fer2"/>
    <property type="match status" value="1"/>
</dbReference>
<evidence type="ECO:0000313" key="3">
    <source>
        <dbReference type="EMBL" id="URJ27872.1"/>
    </source>
</evidence>
<dbReference type="NCBIfam" id="NF007985">
    <property type="entry name" value="PRK10713.1"/>
    <property type="match status" value="1"/>
</dbReference>
<dbReference type="Proteomes" id="UP001056483">
    <property type="component" value="Chromosome"/>
</dbReference>
<dbReference type="RefSeq" id="WP_250247521.1">
    <property type="nucleotide sequence ID" value="NZ_CP097749.1"/>
</dbReference>
<evidence type="ECO:0000313" key="5">
    <source>
        <dbReference type="Proteomes" id="UP001056483"/>
    </source>
</evidence>
<name>A0AAE9IE16_9ENTR</name>
<dbReference type="InterPro" id="IPR036010">
    <property type="entry name" value="2Fe-2S_ferredoxin-like_sf"/>
</dbReference>
<dbReference type="Gene3D" id="3.10.20.30">
    <property type="match status" value="1"/>
</dbReference>
<dbReference type="Proteomes" id="UP001056323">
    <property type="component" value="Chromosome"/>
</dbReference>
<dbReference type="SUPFAM" id="SSF54292">
    <property type="entry name" value="2Fe-2S ferredoxin-like"/>
    <property type="match status" value="1"/>
</dbReference>
<dbReference type="PROSITE" id="PS00197">
    <property type="entry name" value="2FE2S_FER_1"/>
    <property type="match status" value="1"/>
</dbReference>
<accession>A0AAE9IE16</accession>
<dbReference type="InterPro" id="IPR001041">
    <property type="entry name" value="2Fe-2S_ferredoxin-type"/>
</dbReference>
<dbReference type="InterPro" id="IPR012675">
    <property type="entry name" value="Beta-grasp_dom_sf"/>
</dbReference>
<dbReference type="EMBL" id="CP097751">
    <property type="protein sequence ID" value="URJ27872.1"/>
    <property type="molecule type" value="Genomic_DNA"/>
</dbReference>
<reference evidence="3" key="1">
    <citation type="submission" date="2022-05" db="EMBL/GenBank/DDBJ databases">
        <title>Impact of host demography and evolutionary history on endosymbiont molecular evolution: a test in carpenter ants (Genus Camponotus) and their Blochmannia endosymbionts.</title>
        <authorList>
            <person name="Manthey J.D."/>
            <person name="Giron J.C."/>
            <person name="Hruska J.P."/>
        </authorList>
    </citation>
    <scope>NUCLEOTIDE SEQUENCE</scope>
    <source>
        <strain evidence="3">C-049</strain>
        <strain evidence="2">C-050</strain>
    </source>
</reference>
<dbReference type="GO" id="GO:0051537">
    <property type="term" value="F:2 iron, 2 sulfur cluster binding"/>
    <property type="evidence" value="ECO:0007669"/>
    <property type="project" value="InterPro"/>
</dbReference>
<evidence type="ECO:0000313" key="4">
    <source>
        <dbReference type="Proteomes" id="UP001056323"/>
    </source>
</evidence>
<dbReference type="EMBL" id="CP097750">
    <property type="protein sequence ID" value="URJ24317.1"/>
    <property type="molecule type" value="Genomic_DNA"/>
</dbReference>
<evidence type="ECO:0000313" key="2">
    <source>
        <dbReference type="EMBL" id="URJ24317.1"/>
    </source>
</evidence>
<dbReference type="AlphaFoldDB" id="A0AAE9IE16"/>
<keyword evidence="5" id="KW-1185">Reference proteome</keyword>
<evidence type="ECO:0000259" key="1">
    <source>
        <dbReference type="Pfam" id="PF00111"/>
    </source>
</evidence>
<proteinExistence type="predicted"/>
<gene>
    <name evidence="3" type="primary">yfaE</name>
    <name evidence="3" type="ORF">M9394_00755</name>
    <name evidence="2" type="ORF">M9404_02115</name>
</gene>
<dbReference type="InterPro" id="IPR006058">
    <property type="entry name" value="2Fe2S_fd_BS"/>
</dbReference>
<dbReference type="KEGG" id="bhb:M9394_00755"/>
<protein>
    <submittedName>
        <fullName evidence="3">Class I ribonucleotide reductase maintenance protein YfaE</fullName>
    </submittedName>
</protein>
<dbReference type="Pfam" id="PF00111">
    <property type="entry name" value="Fer2"/>
    <property type="match status" value="1"/>
</dbReference>